<dbReference type="KEGG" id="sfo:Z042_01095"/>
<dbReference type="GO" id="GO:0009089">
    <property type="term" value="P:lysine biosynthetic process via diaminopimelate"/>
    <property type="evidence" value="ECO:0007669"/>
    <property type="project" value="TreeGrafter"/>
</dbReference>
<name>W0L821_9GAMM</name>
<dbReference type="PRINTS" id="PR01179">
    <property type="entry name" value="ODADCRBXLASE"/>
</dbReference>
<dbReference type="Proteomes" id="UP000019030">
    <property type="component" value="Chromosome"/>
</dbReference>
<dbReference type="HOGENOM" id="CLU_042407_0_0_6"/>
<protein>
    <submittedName>
        <fullName evidence="5">Decarboxylase</fullName>
    </submittedName>
</protein>
<dbReference type="PANTHER" id="PTHR43727:SF2">
    <property type="entry name" value="GROUP IV DECARBOXYLASE"/>
    <property type="match status" value="1"/>
</dbReference>
<keyword evidence="6" id="KW-1185">Reference proteome</keyword>
<comment type="cofactor">
    <cofactor evidence="1 3">
        <name>pyridoxal 5'-phosphate</name>
        <dbReference type="ChEBI" id="CHEBI:597326"/>
    </cofactor>
</comment>
<gene>
    <name evidence="5" type="ORF">Z042_01095</name>
</gene>
<dbReference type="GO" id="GO:0008836">
    <property type="term" value="F:diaminopimelate decarboxylase activity"/>
    <property type="evidence" value="ECO:0007669"/>
    <property type="project" value="TreeGrafter"/>
</dbReference>
<accession>W0L821</accession>
<dbReference type="InterPro" id="IPR009006">
    <property type="entry name" value="Ala_racemase/Decarboxylase_C"/>
</dbReference>
<evidence type="ECO:0000313" key="5">
    <source>
        <dbReference type="EMBL" id="AHG18397.1"/>
    </source>
</evidence>
<reference evidence="5 6" key="1">
    <citation type="submission" date="2014-01" db="EMBL/GenBank/DDBJ databases">
        <title>Isolation of Serratia multitudinisentens RB-25 from Ex-Landfill site.</title>
        <authorList>
            <person name="Robson E.H.J."/>
        </authorList>
    </citation>
    <scope>NUCLEOTIDE SEQUENCE [LARGE SCALE GENOMIC DNA]</scope>
    <source>
        <strain evidence="5 6">RB-25</strain>
    </source>
</reference>
<feature type="active site" description="Proton donor" evidence="3">
    <location>
        <position position="402"/>
    </location>
</feature>
<dbReference type="Gene3D" id="3.20.20.10">
    <property type="entry name" value="Alanine racemase"/>
    <property type="match status" value="1"/>
</dbReference>
<reference evidence="5 6" key="2">
    <citation type="submission" date="2015-03" db="EMBL/GenBank/DDBJ databases">
        <authorList>
            <person name="Chan K.-G."/>
        </authorList>
    </citation>
    <scope>NUCLEOTIDE SEQUENCE [LARGE SCALE GENOMIC DNA]</scope>
    <source>
        <strain evidence="5 6">RB-25</strain>
    </source>
</reference>
<evidence type="ECO:0000259" key="4">
    <source>
        <dbReference type="Pfam" id="PF02784"/>
    </source>
</evidence>
<sequence length="467" mass="52069">MSSLLNVDRQHNTSWQLNVARDLSPYLDPLILDWLCRSPETLVRLTEMYGSPLNIVWPHTVAPNLQAMAAVTASFGVETRFYYGVKVNKSQALLRAAVLAGAGADVSSIQELRDALRAGCRGADLCATGPAKTRDFLQELILQDAQIVVDSPQELQEVIELARNWKRNSTRVRILLRLRPDASRSSRFGMPSDEIIKVLPAVASCKQVTLVGFHFHLNGYAPEPRVNAFFDTLPLFTYARSLGLAPNIIDIGGGLPVQYVESESYQRWFSSQSSNDYRTGLVPSSFYPYGGELNAARWLKQFLAGQDPQGKTVSSWLHSEGLTLCAEPGRSLVNQGAISIFRVCRVAPETDKYSVIFVEGSSFSACETWFNSEFLIDPLHLAPVNKGEQFASGKAWIAGHSCLDEDVITNRLVYFRRLPQPDDLLIFTNTAGYQMDLLENRFHRHPTPTRLTALLNTSHNLTFSIDK</sequence>
<dbReference type="InterPro" id="IPR022657">
    <property type="entry name" value="De-COase2_CS"/>
</dbReference>
<dbReference type="OrthoDB" id="9802147at2"/>
<dbReference type="Pfam" id="PF02784">
    <property type="entry name" value="Orn_Arg_deC_N"/>
    <property type="match status" value="1"/>
</dbReference>
<feature type="domain" description="Orn/DAP/Arg decarboxylase 2 N-terminal" evidence="4">
    <location>
        <begin position="69"/>
        <end position="264"/>
    </location>
</feature>
<dbReference type="PATRIC" id="fig|1441930.4.peg.225"/>
<evidence type="ECO:0000256" key="2">
    <source>
        <dbReference type="ARBA" id="ARBA00022898"/>
    </source>
</evidence>
<dbReference type="Gene3D" id="2.40.37.10">
    <property type="entry name" value="Lyase, Ornithine Decarboxylase, Chain A, domain 1"/>
    <property type="match status" value="1"/>
</dbReference>
<dbReference type="InterPro" id="IPR022644">
    <property type="entry name" value="De-COase2_N"/>
</dbReference>
<dbReference type="AlphaFoldDB" id="W0L821"/>
<organism evidence="5 6">
    <name type="scientific">Chania multitudinisentens RB-25</name>
    <dbReference type="NCBI Taxonomy" id="1441930"/>
    <lineage>
        <taxon>Bacteria</taxon>
        <taxon>Pseudomonadati</taxon>
        <taxon>Pseudomonadota</taxon>
        <taxon>Gammaproteobacteria</taxon>
        <taxon>Enterobacterales</taxon>
        <taxon>Yersiniaceae</taxon>
        <taxon>Chania</taxon>
    </lineage>
</organism>
<dbReference type="EMBL" id="CP007044">
    <property type="protein sequence ID" value="AHG18397.1"/>
    <property type="molecule type" value="Genomic_DNA"/>
</dbReference>
<evidence type="ECO:0000256" key="1">
    <source>
        <dbReference type="ARBA" id="ARBA00001933"/>
    </source>
</evidence>
<dbReference type="SUPFAM" id="SSF51419">
    <property type="entry name" value="PLP-binding barrel"/>
    <property type="match status" value="1"/>
</dbReference>
<dbReference type="InterPro" id="IPR000183">
    <property type="entry name" value="Orn/DAP/Arg_de-COase"/>
</dbReference>
<feature type="modified residue" description="N6-(pyridoxal phosphate)lysine" evidence="3">
    <location>
        <position position="86"/>
    </location>
</feature>
<dbReference type="RefSeq" id="WP_024910951.1">
    <property type="nucleotide sequence ID" value="NZ_CP007044.2"/>
</dbReference>
<dbReference type="InterPro" id="IPR029066">
    <property type="entry name" value="PLP-binding_barrel"/>
</dbReference>
<dbReference type="PANTHER" id="PTHR43727">
    <property type="entry name" value="DIAMINOPIMELATE DECARBOXYLASE"/>
    <property type="match status" value="1"/>
</dbReference>
<keyword evidence="2 3" id="KW-0663">Pyridoxal phosphate</keyword>
<dbReference type="STRING" id="1441930.Z042_01095"/>
<dbReference type="SUPFAM" id="SSF50621">
    <property type="entry name" value="Alanine racemase C-terminal domain-like"/>
    <property type="match status" value="1"/>
</dbReference>
<dbReference type="InterPro" id="IPR042152">
    <property type="entry name" value="Y4yA-like"/>
</dbReference>
<evidence type="ECO:0000256" key="3">
    <source>
        <dbReference type="PIRSR" id="PIRSR600183-50"/>
    </source>
</evidence>
<evidence type="ECO:0000313" key="6">
    <source>
        <dbReference type="Proteomes" id="UP000019030"/>
    </source>
</evidence>
<dbReference type="eggNOG" id="COG0019">
    <property type="taxonomic scope" value="Bacteria"/>
</dbReference>
<dbReference type="PROSITE" id="PS00879">
    <property type="entry name" value="ODR_DC_2_2"/>
    <property type="match status" value="1"/>
</dbReference>
<dbReference type="CDD" id="cd06842">
    <property type="entry name" value="PLPDE_III_Y4yA_like"/>
    <property type="match status" value="1"/>
</dbReference>
<proteinExistence type="predicted"/>